<dbReference type="Pfam" id="PF01650">
    <property type="entry name" value="Peptidase_C13"/>
    <property type="match status" value="1"/>
</dbReference>
<evidence type="ECO:0000256" key="1">
    <source>
        <dbReference type="ARBA" id="ARBA00009941"/>
    </source>
</evidence>
<gene>
    <name evidence="3" type="ORF">TRFO_25469</name>
</gene>
<dbReference type="GO" id="GO:0004197">
    <property type="term" value="F:cysteine-type endopeptidase activity"/>
    <property type="evidence" value="ECO:0007669"/>
    <property type="project" value="TreeGrafter"/>
</dbReference>
<comment type="caution">
    <text evidence="3">The sequence shown here is derived from an EMBL/GenBank/DDBJ whole genome shotgun (WGS) entry which is preliminary data.</text>
</comment>
<dbReference type="GO" id="GO:0006624">
    <property type="term" value="P:vacuolar protein processing"/>
    <property type="evidence" value="ECO:0007669"/>
    <property type="project" value="TreeGrafter"/>
</dbReference>
<dbReference type="PANTHER" id="PTHR12000:SF42">
    <property type="entry name" value="LEGUMAIN"/>
    <property type="match status" value="1"/>
</dbReference>
<dbReference type="Proteomes" id="UP000179807">
    <property type="component" value="Unassembled WGS sequence"/>
</dbReference>
<dbReference type="CDD" id="cd22265">
    <property type="entry name" value="UDM1_RNF168"/>
    <property type="match status" value="1"/>
</dbReference>
<dbReference type="GeneID" id="94839080"/>
<accession>A0A1J4K4Z4</accession>
<feature type="active site" evidence="2">
    <location>
        <position position="69"/>
    </location>
</feature>
<dbReference type="AlphaFoldDB" id="A0A1J4K4Z4"/>
<dbReference type="VEuPathDB" id="TrichDB:TRFO_25469"/>
<dbReference type="PANTHER" id="PTHR12000">
    <property type="entry name" value="HEMOGLOBINASE FAMILY MEMBER"/>
    <property type="match status" value="1"/>
</dbReference>
<proteinExistence type="inferred from homology"/>
<feature type="active site" description="Nucleophile" evidence="2">
    <location>
        <position position="107"/>
    </location>
</feature>
<reference evidence="3" key="1">
    <citation type="submission" date="2016-10" db="EMBL/GenBank/DDBJ databases">
        <authorList>
            <person name="Benchimol M."/>
            <person name="Almeida L.G."/>
            <person name="Vasconcelos A.T."/>
            <person name="Perreira-Neves A."/>
            <person name="Rosa I.A."/>
            <person name="Tasca T."/>
            <person name="Bogo M.R."/>
            <person name="de Souza W."/>
        </authorList>
    </citation>
    <scope>NUCLEOTIDE SEQUENCE [LARGE SCALE GENOMIC DNA]</scope>
    <source>
        <strain evidence="3">K</strain>
    </source>
</reference>
<protein>
    <submittedName>
        <fullName evidence="3">Clan CD, family C13, asparaginyl endopeptidase-like cysteine peptidase</fullName>
    </submittedName>
</protein>
<dbReference type="EMBL" id="MLAK01000724">
    <property type="protein sequence ID" value="OHT06513.1"/>
    <property type="molecule type" value="Genomic_DNA"/>
</dbReference>
<dbReference type="RefSeq" id="XP_068359649.1">
    <property type="nucleotide sequence ID" value="XM_068504376.1"/>
</dbReference>
<organism evidence="3 4">
    <name type="scientific">Tritrichomonas foetus</name>
    <dbReference type="NCBI Taxonomy" id="1144522"/>
    <lineage>
        <taxon>Eukaryota</taxon>
        <taxon>Metamonada</taxon>
        <taxon>Parabasalia</taxon>
        <taxon>Tritrichomonadida</taxon>
        <taxon>Tritrichomonadidae</taxon>
        <taxon>Tritrichomonas</taxon>
    </lineage>
</organism>
<evidence type="ECO:0000313" key="4">
    <source>
        <dbReference type="Proteomes" id="UP000179807"/>
    </source>
</evidence>
<dbReference type="InterPro" id="IPR001096">
    <property type="entry name" value="Peptidase_C13"/>
</dbReference>
<keyword evidence="4" id="KW-1185">Reference proteome</keyword>
<dbReference type="GO" id="GO:0005773">
    <property type="term" value="C:vacuole"/>
    <property type="evidence" value="ECO:0007669"/>
    <property type="project" value="GOC"/>
</dbReference>
<dbReference type="PIRSF" id="PIRSF019663">
    <property type="entry name" value="Legumain"/>
    <property type="match status" value="1"/>
</dbReference>
<dbReference type="GO" id="GO:0051603">
    <property type="term" value="P:proteolysis involved in protein catabolic process"/>
    <property type="evidence" value="ECO:0007669"/>
    <property type="project" value="TreeGrafter"/>
</dbReference>
<evidence type="ECO:0000256" key="2">
    <source>
        <dbReference type="PIRSR" id="PIRSR019663-1"/>
    </source>
</evidence>
<sequence length="333" mass="37230">MAYDDLADDVTNPFLGNVYHTLDHKVNVYPGATAHNYRQNTVTAESFYQVISEAPTTEEDYVYIYYDNHGGPGILGTPVGDYITTIPLDDALNALRCKNCLFGIEACYSGSLAQEFTATKVATITAANDQESSYAAVYDPTLGTYLSNEFTNYWIDFVAESPSQTVGQLFEDLKKNTEGSHVMYYGDESLKELTIDLFMGTPNKVQKRSAVKVASKDSQRVASEKTLSKLAAEHEKPTVRAKARLEILRRRAQTEKLDAVLDMLVKYLDPKNYEKIMSDKSAAYTPAYYEIVKIFSNRFGEINPDDFGRFFVLKALAASHPKNEIVKAIFAVL</sequence>
<comment type="similarity">
    <text evidence="1">Belongs to the peptidase C13 family.</text>
</comment>
<dbReference type="OrthoDB" id="192611at2759"/>
<dbReference type="Gene3D" id="3.40.50.1460">
    <property type="match status" value="1"/>
</dbReference>
<evidence type="ECO:0000313" key="3">
    <source>
        <dbReference type="EMBL" id="OHT06513.1"/>
    </source>
</evidence>
<name>A0A1J4K4Z4_9EUKA</name>